<evidence type="ECO:0000256" key="13">
    <source>
        <dbReference type="SAM" id="SignalP"/>
    </source>
</evidence>
<feature type="transmembrane region" description="Helical" evidence="12">
    <location>
        <begin position="145"/>
        <end position="168"/>
    </location>
</feature>
<dbReference type="SUPFAM" id="SSF55874">
    <property type="entry name" value="ATPase domain of HSP90 chaperone/DNA topoisomerase II/histidine kinase"/>
    <property type="match status" value="1"/>
</dbReference>
<dbReference type="SMART" id="SM00304">
    <property type="entry name" value="HAMP"/>
    <property type="match status" value="1"/>
</dbReference>
<keyword evidence="5" id="KW-0597">Phosphoprotein</keyword>
<dbReference type="Proteomes" id="UP000319769">
    <property type="component" value="Unassembled WGS sequence"/>
</dbReference>
<keyword evidence="9 12" id="KW-1133">Transmembrane helix</keyword>
<dbReference type="PRINTS" id="PR00344">
    <property type="entry name" value="BCTRLSENSOR"/>
</dbReference>
<comment type="cofactor">
    <cofactor evidence="2">
        <name>a divalent metal cation</name>
        <dbReference type="ChEBI" id="CHEBI:60240"/>
    </cofactor>
</comment>
<dbReference type="EMBL" id="VMNW02000042">
    <property type="protein sequence ID" value="KAA9157339.1"/>
    <property type="molecule type" value="Genomic_DNA"/>
</dbReference>
<keyword evidence="17" id="KW-1185">Reference proteome</keyword>
<dbReference type="InterPro" id="IPR036097">
    <property type="entry name" value="HisK_dim/P_sf"/>
</dbReference>
<dbReference type="InterPro" id="IPR005467">
    <property type="entry name" value="His_kinase_dom"/>
</dbReference>
<dbReference type="PROSITE" id="PS50885">
    <property type="entry name" value="HAMP"/>
    <property type="match status" value="1"/>
</dbReference>
<dbReference type="Pfam" id="PF00672">
    <property type="entry name" value="HAMP"/>
    <property type="match status" value="1"/>
</dbReference>
<evidence type="ECO:0000256" key="5">
    <source>
        <dbReference type="ARBA" id="ARBA00022553"/>
    </source>
</evidence>
<dbReference type="InterPro" id="IPR050428">
    <property type="entry name" value="TCS_sensor_his_kinase"/>
</dbReference>
<organism evidence="16 17">
    <name type="scientific">Amycolatopsis acidicola</name>
    <dbReference type="NCBI Taxonomy" id="2596893"/>
    <lineage>
        <taxon>Bacteria</taxon>
        <taxon>Bacillati</taxon>
        <taxon>Actinomycetota</taxon>
        <taxon>Actinomycetes</taxon>
        <taxon>Pseudonocardiales</taxon>
        <taxon>Pseudonocardiaceae</taxon>
        <taxon>Amycolatopsis</taxon>
    </lineage>
</organism>
<evidence type="ECO:0000256" key="2">
    <source>
        <dbReference type="ARBA" id="ARBA00001968"/>
    </source>
</evidence>
<dbReference type="InterPro" id="IPR003661">
    <property type="entry name" value="HisK_dim/P_dom"/>
</dbReference>
<evidence type="ECO:0000259" key="14">
    <source>
        <dbReference type="PROSITE" id="PS50109"/>
    </source>
</evidence>
<evidence type="ECO:0000256" key="11">
    <source>
        <dbReference type="ARBA" id="ARBA00023136"/>
    </source>
</evidence>
<evidence type="ECO:0000313" key="17">
    <source>
        <dbReference type="Proteomes" id="UP000319769"/>
    </source>
</evidence>
<dbReference type="FunFam" id="3.30.565.10:FF:000006">
    <property type="entry name" value="Sensor histidine kinase WalK"/>
    <property type="match status" value="1"/>
</dbReference>
<dbReference type="FunFam" id="1.10.287.130:FF:000001">
    <property type="entry name" value="Two-component sensor histidine kinase"/>
    <property type="match status" value="1"/>
</dbReference>
<evidence type="ECO:0000256" key="9">
    <source>
        <dbReference type="ARBA" id="ARBA00022989"/>
    </source>
</evidence>
<dbReference type="PANTHER" id="PTHR45436">
    <property type="entry name" value="SENSOR HISTIDINE KINASE YKOH"/>
    <property type="match status" value="1"/>
</dbReference>
<feature type="domain" description="Histidine kinase" evidence="14">
    <location>
        <begin position="237"/>
        <end position="455"/>
    </location>
</feature>
<dbReference type="PROSITE" id="PS50109">
    <property type="entry name" value="HIS_KIN"/>
    <property type="match status" value="1"/>
</dbReference>
<dbReference type="GO" id="GO:0000155">
    <property type="term" value="F:phosphorelay sensor kinase activity"/>
    <property type="evidence" value="ECO:0007669"/>
    <property type="project" value="InterPro"/>
</dbReference>
<dbReference type="SMART" id="SM00388">
    <property type="entry name" value="HisKA"/>
    <property type="match status" value="1"/>
</dbReference>
<evidence type="ECO:0000256" key="1">
    <source>
        <dbReference type="ARBA" id="ARBA00000085"/>
    </source>
</evidence>
<evidence type="ECO:0000256" key="3">
    <source>
        <dbReference type="ARBA" id="ARBA00004236"/>
    </source>
</evidence>
<dbReference type="CDD" id="cd06225">
    <property type="entry name" value="HAMP"/>
    <property type="match status" value="1"/>
</dbReference>
<name>A0A5N0UZR2_9PSEU</name>
<comment type="subcellular location">
    <subcellularLocation>
        <location evidence="3">Cell membrane</location>
    </subcellularLocation>
</comment>
<gene>
    <name evidence="16" type="ORF">FPZ12_025320</name>
</gene>
<sequence length="463" mass="49473">MRLRLLLAVLALCAAGLAAFAVSSVLLLNQSMTARADGQLQAMAGGLQKGWRAPEPQAGDDDLPTDFTIYTYDESGKLLWRAPTDSEDGPVVPNALVHDRSSTPTTVADGDSDSSWRAISVPGKGTDRMVVAISLVDLEDTVHRLLLIEVAVGAGILVLVAAVGRVVVRLGLRPLTRMEQTATAISAGNVELRVADSDPRTETGSLGRALNTMLTRLGTAMRDRESSEQRLRRFVADASHELRTPLTSIRGFAELYQHGEAERDPAVERILGRIEDEAARMGGMVDDLLLLARLDREPALDLSDVDLRGLVEDVAQDALARHPDRSVTVSAPPLRMHVLGDSHRLYQVVANLVGNALTHSPEGEVRVRLRPTLTAGESLPAIEIEVSDDGPGIAAEHLPYLFDRFYRADPARSPGGRGLGLAISAALVEAHDGRISVDSKLGSGTSFRVVLPVNGPGHGESAP</sequence>
<dbReference type="EC" id="2.7.13.3" evidence="4"/>
<dbReference type="CDD" id="cd00082">
    <property type="entry name" value="HisKA"/>
    <property type="match status" value="1"/>
</dbReference>
<evidence type="ECO:0000256" key="10">
    <source>
        <dbReference type="ARBA" id="ARBA00023012"/>
    </source>
</evidence>
<keyword evidence="6" id="KW-0808">Transferase</keyword>
<accession>A0A5N0UZR2</accession>
<dbReference type="Gene3D" id="6.10.340.10">
    <property type="match status" value="1"/>
</dbReference>
<dbReference type="AlphaFoldDB" id="A0A5N0UZR2"/>
<proteinExistence type="predicted"/>
<dbReference type="SUPFAM" id="SSF47384">
    <property type="entry name" value="Homodimeric domain of signal transducing histidine kinase"/>
    <property type="match status" value="1"/>
</dbReference>
<evidence type="ECO:0000256" key="7">
    <source>
        <dbReference type="ARBA" id="ARBA00022692"/>
    </source>
</evidence>
<dbReference type="InterPro" id="IPR003660">
    <property type="entry name" value="HAMP_dom"/>
</dbReference>
<dbReference type="InterPro" id="IPR003594">
    <property type="entry name" value="HATPase_dom"/>
</dbReference>
<dbReference type="Gene3D" id="1.10.287.130">
    <property type="match status" value="1"/>
</dbReference>
<protein>
    <recommendedName>
        <fullName evidence="4">histidine kinase</fullName>
        <ecNumber evidence="4">2.7.13.3</ecNumber>
    </recommendedName>
</protein>
<dbReference type="InterPro" id="IPR036890">
    <property type="entry name" value="HATPase_C_sf"/>
</dbReference>
<reference evidence="16" key="1">
    <citation type="submission" date="2019-09" db="EMBL/GenBank/DDBJ databases">
        <authorList>
            <person name="Teo W.F.A."/>
            <person name="Duangmal K."/>
        </authorList>
    </citation>
    <scope>NUCLEOTIDE SEQUENCE [LARGE SCALE GENOMIC DNA]</scope>
    <source>
        <strain evidence="16">K81G1</strain>
    </source>
</reference>
<dbReference type="CDD" id="cd00075">
    <property type="entry name" value="HATPase"/>
    <property type="match status" value="1"/>
</dbReference>
<dbReference type="GO" id="GO:0005509">
    <property type="term" value="F:calcium ion binding"/>
    <property type="evidence" value="ECO:0007669"/>
    <property type="project" value="UniProtKB-ARBA"/>
</dbReference>
<feature type="chain" id="PRO_5038503837" description="histidine kinase" evidence="13">
    <location>
        <begin position="22"/>
        <end position="463"/>
    </location>
</feature>
<evidence type="ECO:0000259" key="15">
    <source>
        <dbReference type="PROSITE" id="PS50885"/>
    </source>
</evidence>
<dbReference type="SMART" id="SM00387">
    <property type="entry name" value="HATPase_c"/>
    <property type="match status" value="1"/>
</dbReference>
<dbReference type="OrthoDB" id="9786919at2"/>
<evidence type="ECO:0000256" key="12">
    <source>
        <dbReference type="SAM" id="Phobius"/>
    </source>
</evidence>
<dbReference type="PANTHER" id="PTHR45436:SF5">
    <property type="entry name" value="SENSOR HISTIDINE KINASE TRCS"/>
    <property type="match status" value="1"/>
</dbReference>
<evidence type="ECO:0000256" key="8">
    <source>
        <dbReference type="ARBA" id="ARBA00022777"/>
    </source>
</evidence>
<evidence type="ECO:0000313" key="16">
    <source>
        <dbReference type="EMBL" id="KAA9157339.1"/>
    </source>
</evidence>
<keyword evidence="7 12" id="KW-0812">Transmembrane</keyword>
<keyword evidence="11 12" id="KW-0472">Membrane</keyword>
<dbReference type="Pfam" id="PF00512">
    <property type="entry name" value="HisKA"/>
    <property type="match status" value="1"/>
</dbReference>
<evidence type="ECO:0000256" key="4">
    <source>
        <dbReference type="ARBA" id="ARBA00012438"/>
    </source>
</evidence>
<dbReference type="SUPFAM" id="SSF158472">
    <property type="entry name" value="HAMP domain-like"/>
    <property type="match status" value="1"/>
</dbReference>
<dbReference type="Pfam" id="PF02518">
    <property type="entry name" value="HATPase_c"/>
    <property type="match status" value="1"/>
</dbReference>
<keyword evidence="10" id="KW-0902">Two-component regulatory system</keyword>
<dbReference type="GO" id="GO:0005886">
    <property type="term" value="C:plasma membrane"/>
    <property type="evidence" value="ECO:0007669"/>
    <property type="project" value="UniProtKB-SubCell"/>
</dbReference>
<evidence type="ECO:0000256" key="6">
    <source>
        <dbReference type="ARBA" id="ARBA00022679"/>
    </source>
</evidence>
<comment type="catalytic activity">
    <reaction evidence="1">
        <text>ATP + protein L-histidine = ADP + protein N-phospho-L-histidine.</text>
        <dbReference type="EC" id="2.7.13.3"/>
    </reaction>
</comment>
<dbReference type="Gene3D" id="3.30.565.10">
    <property type="entry name" value="Histidine kinase-like ATPase, C-terminal domain"/>
    <property type="match status" value="1"/>
</dbReference>
<dbReference type="InterPro" id="IPR004358">
    <property type="entry name" value="Sig_transdc_His_kin-like_C"/>
</dbReference>
<keyword evidence="8 16" id="KW-0418">Kinase</keyword>
<comment type="caution">
    <text evidence="16">The sequence shown here is derived from an EMBL/GenBank/DDBJ whole genome shotgun (WGS) entry which is preliminary data.</text>
</comment>
<keyword evidence="13" id="KW-0732">Signal</keyword>
<feature type="domain" description="HAMP" evidence="15">
    <location>
        <begin position="169"/>
        <end position="222"/>
    </location>
</feature>
<feature type="signal peptide" evidence="13">
    <location>
        <begin position="1"/>
        <end position="21"/>
    </location>
</feature>